<organism evidence="2">
    <name type="scientific">uncultured Gemmatimonadota bacterium</name>
    <dbReference type="NCBI Taxonomy" id="203437"/>
    <lineage>
        <taxon>Bacteria</taxon>
        <taxon>Pseudomonadati</taxon>
        <taxon>Gemmatimonadota</taxon>
        <taxon>environmental samples</taxon>
    </lineage>
</organism>
<dbReference type="AlphaFoldDB" id="A0A6J4LZL9"/>
<feature type="region of interest" description="Disordered" evidence="1">
    <location>
        <begin position="100"/>
        <end position="129"/>
    </location>
</feature>
<gene>
    <name evidence="2" type="ORF">AVDCRST_MAG89-2879</name>
</gene>
<evidence type="ECO:0000313" key="2">
    <source>
        <dbReference type="EMBL" id="CAA9346182.1"/>
    </source>
</evidence>
<dbReference type="EMBL" id="CADCTV010000600">
    <property type="protein sequence ID" value="CAA9346182.1"/>
    <property type="molecule type" value="Genomic_DNA"/>
</dbReference>
<sequence>MNADRRRELEASLRGRLAEQPEAHRLAWVVDQLENYVERWIGFAEVVPEPLHHQLQGDLFGMIEIGEDVVDGEVARAPRSGELTEAWRRFRAAVARLRGAPDDGSPAELRDPLSGVLGAPEFRERSKRG</sequence>
<reference evidence="2" key="1">
    <citation type="submission" date="2020-02" db="EMBL/GenBank/DDBJ databases">
        <authorList>
            <person name="Meier V. D."/>
        </authorList>
    </citation>
    <scope>NUCLEOTIDE SEQUENCE</scope>
    <source>
        <strain evidence="2">AVDCRST_MAG89</strain>
    </source>
</reference>
<name>A0A6J4LZL9_9BACT</name>
<protein>
    <submittedName>
        <fullName evidence="2">Uncharacterized protein</fullName>
    </submittedName>
</protein>
<evidence type="ECO:0000256" key="1">
    <source>
        <dbReference type="SAM" id="MobiDB-lite"/>
    </source>
</evidence>
<accession>A0A6J4LZL9</accession>
<proteinExistence type="predicted"/>